<dbReference type="PANTHER" id="PTHR43806">
    <property type="entry name" value="PEPTIDASE S8"/>
    <property type="match status" value="1"/>
</dbReference>
<dbReference type="InterPro" id="IPR015500">
    <property type="entry name" value="Peptidase_S8_subtilisin-rel"/>
</dbReference>
<comment type="caution">
    <text evidence="8">The sequence shown here is derived from an EMBL/GenBank/DDBJ whole genome shotgun (WGS) entry which is preliminary data.</text>
</comment>
<dbReference type="PROSITE" id="PS00136">
    <property type="entry name" value="SUBTILASE_ASP"/>
    <property type="match status" value="1"/>
</dbReference>
<evidence type="ECO:0000256" key="4">
    <source>
        <dbReference type="ARBA" id="ARBA00022825"/>
    </source>
</evidence>
<keyword evidence="2" id="KW-0645">Protease</keyword>
<dbReference type="InterPro" id="IPR022398">
    <property type="entry name" value="Peptidase_S8_His-AS"/>
</dbReference>
<sequence length="272" mass="29399">MWPYTCLVSSTFYLGVLSLQQYIVEVSSVKDLDRVKKLISHDAPCAQSAKLHFRQEFENELFPGFSLDIENADGHGDYYTRCLDSVSGVVKTWQPQSYLPASRNDSTIGANTLDRPVNASILHGMTGVKDLHDAGIAGRGLTIAMVDTGVDYGHPALGDGMGEGYKIQYGIDLVGDNWQIGDSPRMDSDPYTECTDHGTHVSGIAAGNQPSLGFVGVAPEASLEHYRVSGCNRVPIQSDIIIQAVLTAYSRKVDVVSLSLTLNTGPYPDGNL</sequence>
<dbReference type="PRINTS" id="PR00723">
    <property type="entry name" value="SUBTILISIN"/>
</dbReference>
<evidence type="ECO:0000256" key="6">
    <source>
        <dbReference type="SAM" id="SignalP"/>
    </source>
</evidence>
<dbReference type="Proteomes" id="UP001327957">
    <property type="component" value="Unassembled WGS sequence"/>
</dbReference>
<dbReference type="EMBL" id="JASAOK010000039">
    <property type="protein sequence ID" value="KAK6216849.1"/>
    <property type="molecule type" value="Genomic_DNA"/>
</dbReference>
<keyword evidence="9" id="KW-1185">Reference proteome</keyword>
<keyword evidence="4" id="KW-0720">Serine protease</keyword>
<evidence type="ECO:0000256" key="1">
    <source>
        <dbReference type="ARBA" id="ARBA00011073"/>
    </source>
</evidence>
<dbReference type="PROSITE" id="PS00137">
    <property type="entry name" value="SUBTILASE_HIS"/>
    <property type="match status" value="1"/>
</dbReference>
<dbReference type="Gene3D" id="3.40.50.200">
    <property type="entry name" value="Peptidase S8/S53 domain"/>
    <property type="match status" value="1"/>
</dbReference>
<evidence type="ECO:0000256" key="5">
    <source>
        <dbReference type="PROSITE-ProRule" id="PRU01240"/>
    </source>
</evidence>
<accession>A0AAV9TAJ3</accession>
<protein>
    <submittedName>
        <fullName evidence="8">Serine endopeptidase</fullName>
    </submittedName>
</protein>
<organism evidence="8 9">
    <name type="scientific">Colletotrichum tabaci</name>
    <dbReference type="NCBI Taxonomy" id="1209068"/>
    <lineage>
        <taxon>Eukaryota</taxon>
        <taxon>Fungi</taxon>
        <taxon>Dikarya</taxon>
        <taxon>Ascomycota</taxon>
        <taxon>Pezizomycotina</taxon>
        <taxon>Sordariomycetes</taxon>
        <taxon>Hypocreomycetidae</taxon>
        <taxon>Glomerellales</taxon>
        <taxon>Glomerellaceae</taxon>
        <taxon>Colletotrichum</taxon>
        <taxon>Colletotrichum destructivum species complex</taxon>
    </lineage>
</organism>
<comment type="caution">
    <text evidence="5">Lacks conserved residue(s) required for the propagation of feature annotation.</text>
</comment>
<dbReference type="GO" id="GO:0004252">
    <property type="term" value="F:serine-type endopeptidase activity"/>
    <property type="evidence" value="ECO:0007669"/>
    <property type="project" value="InterPro"/>
</dbReference>
<dbReference type="InterPro" id="IPR000209">
    <property type="entry name" value="Peptidase_S8/S53_dom"/>
</dbReference>
<evidence type="ECO:0000313" key="8">
    <source>
        <dbReference type="EMBL" id="KAK6216849.1"/>
    </source>
</evidence>
<comment type="similarity">
    <text evidence="1 5">Belongs to the peptidase S8 family.</text>
</comment>
<dbReference type="InterPro" id="IPR050131">
    <property type="entry name" value="Peptidase_S8_subtilisin-like"/>
</dbReference>
<dbReference type="InterPro" id="IPR023827">
    <property type="entry name" value="Peptidase_S8_Asp-AS"/>
</dbReference>
<dbReference type="GO" id="GO:0006508">
    <property type="term" value="P:proteolysis"/>
    <property type="evidence" value="ECO:0007669"/>
    <property type="project" value="UniProtKB-KW"/>
</dbReference>
<evidence type="ECO:0000256" key="3">
    <source>
        <dbReference type="ARBA" id="ARBA00022801"/>
    </source>
</evidence>
<evidence type="ECO:0000256" key="2">
    <source>
        <dbReference type="ARBA" id="ARBA00022670"/>
    </source>
</evidence>
<feature type="chain" id="PRO_5043810303" evidence="6">
    <location>
        <begin position="19"/>
        <end position="272"/>
    </location>
</feature>
<dbReference type="AlphaFoldDB" id="A0AAV9TAJ3"/>
<dbReference type="PANTHER" id="PTHR43806:SF66">
    <property type="entry name" value="SERIN ENDOPEPTIDASE"/>
    <property type="match status" value="1"/>
</dbReference>
<reference evidence="8 9" key="1">
    <citation type="submission" date="2023-04" db="EMBL/GenBank/DDBJ databases">
        <title>Colletotrichum tabacum stain YC1 causing leaf anthracnose on Nicotiana tabacum(L.) cv.</title>
        <authorList>
            <person name="Ji Z."/>
            <person name="Wang M."/>
            <person name="Zhang J."/>
            <person name="Wang N."/>
            <person name="Zhou Z."/>
        </authorList>
    </citation>
    <scope>NUCLEOTIDE SEQUENCE [LARGE SCALE GENOMIC DNA]</scope>
    <source>
        <strain evidence="8 9">YC1</strain>
    </source>
</reference>
<evidence type="ECO:0000313" key="9">
    <source>
        <dbReference type="Proteomes" id="UP001327957"/>
    </source>
</evidence>
<keyword evidence="3" id="KW-0378">Hydrolase</keyword>
<keyword evidence="6" id="KW-0732">Signal</keyword>
<gene>
    <name evidence="8" type="ORF">QIS74_06963</name>
</gene>
<proteinExistence type="inferred from homology"/>
<dbReference type="PROSITE" id="PS51892">
    <property type="entry name" value="SUBTILASE"/>
    <property type="match status" value="1"/>
</dbReference>
<feature type="domain" description="Peptidase S8/S53" evidence="7">
    <location>
        <begin position="138"/>
        <end position="261"/>
    </location>
</feature>
<name>A0AAV9TAJ3_9PEZI</name>
<feature type="signal peptide" evidence="6">
    <location>
        <begin position="1"/>
        <end position="18"/>
    </location>
</feature>
<dbReference type="SUPFAM" id="SSF52743">
    <property type="entry name" value="Subtilisin-like"/>
    <property type="match status" value="1"/>
</dbReference>
<dbReference type="InterPro" id="IPR036852">
    <property type="entry name" value="Peptidase_S8/S53_dom_sf"/>
</dbReference>
<evidence type="ECO:0000259" key="7">
    <source>
        <dbReference type="Pfam" id="PF00082"/>
    </source>
</evidence>
<dbReference type="Pfam" id="PF00082">
    <property type="entry name" value="Peptidase_S8"/>
    <property type="match status" value="1"/>
</dbReference>